<gene>
    <name evidence="3" type="ORF">F7D20_10320</name>
</gene>
<sequence length="385" mass="42955">MRLIKLAVASMLLSISLTSCFKDEPENAECDIEQAYITTDDYKTMFFYASDAQVDVPSDDKEIHFTVRSSADLTAIAPHFKLTEGATISPENGSVHDFSDPSNPVEYTVTSENGKWSRTYKIYFDVLQEIEGAKVCDFSNYKLSNDSKYFVWYDKVDGKELRNWATGNPGFKISNGSANWDEYPTVPTSDGEEHKNCVKLTTRRTSSLADMVKMPIAAGNLFIGTFDASNALKDAMKATHFGLPFSFKTKPVYFSGYYKYLPGEKFTNRSMKEIKDRIDEGTIYAVLYDNHDKNGKAVVLHGDDVQTSPQIVAIAILPNIGKTEEWTYFNIPFNYKKNIDAEKLTNGGYSLAVVCSSSVDGAIFQGAIGSTLWVDKIIVKCEDAN</sequence>
<dbReference type="Proteomes" id="UP000384372">
    <property type="component" value="Unassembled WGS sequence"/>
</dbReference>
<dbReference type="InterPro" id="IPR025112">
    <property type="entry name" value="PCMD"/>
</dbReference>
<name>A0A6A7WD79_9BACT</name>
<feature type="domain" description="Putative carbohydrate metabolism" evidence="2">
    <location>
        <begin position="138"/>
        <end position="378"/>
    </location>
</feature>
<evidence type="ECO:0000313" key="4">
    <source>
        <dbReference type="Proteomes" id="UP000384372"/>
    </source>
</evidence>
<dbReference type="GO" id="GO:0045493">
    <property type="term" value="P:xylan catabolic process"/>
    <property type="evidence" value="ECO:0007669"/>
    <property type="project" value="UniProtKB-KW"/>
</dbReference>
<keyword evidence="3" id="KW-0858">Xylan degradation</keyword>
<protein>
    <submittedName>
        <fullName evidence="3">Glycoside hydrolase xylanase</fullName>
    </submittedName>
</protein>
<dbReference type="Gene3D" id="2.60.40.2340">
    <property type="match status" value="1"/>
</dbReference>
<accession>A0A6A7WD79</accession>
<keyword evidence="3" id="KW-0119">Carbohydrate metabolism</keyword>
<evidence type="ECO:0000256" key="1">
    <source>
        <dbReference type="SAM" id="SignalP"/>
    </source>
</evidence>
<dbReference type="OrthoDB" id="713122at2"/>
<keyword evidence="3" id="KW-0624">Polysaccharide degradation</keyword>
<feature type="signal peptide" evidence="1">
    <location>
        <begin position="1"/>
        <end position="21"/>
    </location>
</feature>
<evidence type="ECO:0000313" key="3">
    <source>
        <dbReference type="EMBL" id="MQP12336.1"/>
    </source>
</evidence>
<dbReference type="PROSITE" id="PS51257">
    <property type="entry name" value="PROKAR_LIPOPROTEIN"/>
    <property type="match status" value="1"/>
</dbReference>
<organism evidence="3 4">
    <name type="scientific">Segatella copri</name>
    <dbReference type="NCBI Taxonomy" id="165179"/>
    <lineage>
        <taxon>Bacteria</taxon>
        <taxon>Pseudomonadati</taxon>
        <taxon>Bacteroidota</taxon>
        <taxon>Bacteroidia</taxon>
        <taxon>Bacteroidales</taxon>
        <taxon>Prevotellaceae</taxon>
        <taxon>Segatella</taxon>
    </lineage>
</organism>
<keyword evidence="3" id="KW-0378">Hydrolase</keyword>
<evidence type="ECO:0000259" key="2">
    <source>
        <dbReference type="Pfam" id="PF13201"/>
    </source>
</evidence>
<keyword evidence="3" id="KW-0326">Glycosidase</keyword>
<dbReference type="Pfam" id="PF13201">
    <property type="entry name" value="PCMD"/>
    <property type="match status" value="1"/>
</dbReference>
<reference evidence="3 4" key="1">
    <citation type="submission" date="2019-09" db="EMBL/GenBank/DDBJ databases">
        <title>Distinct polysaccharide growth profiles of human intestinal Prevotella copri isolates.</title>
        <authorList>
            <person name="Fehlner-Peach H."/>
            <person name="Magnabosco C."/>
            <person name="Raghavan V."/>
            <person name="Scher J.U."/>
            <person name="Tett A."/>
            <person name="Cox L.M."/>
            <person name="Gottsegen C."/>
            <person name="Watters A."/>
            <person name="Wiltshire- Gordon J.D."/>
            <person name="Segata N."/>
            <person name="Bonneau R."/>
            <person name="Littman D.R."/>
        </authorList>
    </citation>
    <scope>NUCLEOTIDE SEQUENCE [LARGE SCALE GENOMIC DNA]</scope>
    <source>
        <strain evidence="4">iAQ1173</strain>
    </source>
</reference>
<feature type="chain" id="PRO_5025550987" evidence="1">
    <location>
        <begin position="22"/>
        <end position="385"/>
    </location>
</feature>
<dbReference type="RefSeq" id="WP_158463959.1">
    <property type="nucleotide sequence ID" value="NZ_VZAD01000076.1"/>
</dbReference>
<keyword evidence="1" id="KW-0732">Signal</keyword>
<comment type="caution">
    <text evidence="3">The sequence shown here is derived from an EMBL/GenBank/DDBJ whole genome shotgun (WGS) entry which is preliminary data.</text>
</comment>
<dbReference type="GO" id="GO:0016798">
    <property type="term" value="F:hydrolase activity, acting on glycosyl bonds"/>
    <property type="evidence" value="ECO:0007669"/>
    <property type="project" value="UniProtKB-KW"/>
</dbReference>
<keyword evidence="4" id="KW-1185">Reference proteome</keyword>
<dbReference type="EMBL" id="VZAD01000076">
    <property type="protein sequence ID" value="MQP12336.1"/>
    <property type="molecule type" value="Genomic_DNA"/>
</dbReference>
<proteinExistence type="predicted"/>
<dbReference type="Gene3D" id="2.60.120.890">
    <property type="entry name" value="BT2081, beta-jelly-roll domain"/>
    <property type="match status" value="1"/>
</dbReference>
<dbReference type="InterPro" id="IPR038653">
    <property type="entry name" value="Put_CMD_sf"/>
</dbReference>
<dbReference type="AlphaFoldDB" id="A0A6A7WD79"/>